<dbReference type="GO" id="GO:0005886">
    <property type="term" value="C:plasma membrane"/>
    <property type="evidence" value="ECO:0007669"/>
    <property type="project" value="UniProtKB-SubCell"/>
</dbReference>
<keyword evidence="5 9" id="KW-0812">Transmembrane</keyword>
<sequence>MPTIGTWLADQGARVDALSAGLGHTLNRAVPSRLRRIVEKMQTGRQHHYGQVAAIGFLGATILYGLIAGGHMMTLLDRTVAAAFFGIQEIRIGGEIETPESAVVDQLDIRGGSLLGFDASDARERLIALPWVKDADIRKFYPNRLDITLTERTPFALWQNDEMISIIDRAGVVIGPYKDVRFAALPFVVGKGADSRADGFMAMLQRHPFLADRMRTAVLVSERRWDLVTKNGITVQLPENGVDEAIDRLKALQDKDDVLSREIVTIDLRLKDRIRIGLADNMAETVIKENESVIRRLAKAGGEI</sequence>
<proteinExistence type="inferred from homology"/>
<dbReference type="InterPro" id="IPR013685">
    <property type="entry name" value="POTRA_FtsQ_type"/>
</dbReference>
<dbReference type="Proteomes" id="UP000199347">
    <property type="component" value="Unassembled WGS sequence"/>
</dbReference>
<dbReference type="AlphaFoldDB" id="A0A1G5N3P6"/>
<evidence type="ECO:0000313" key="12">
    <source>
        <dbReference type="Proteomes" id="UP000199347"/>
    </source>
</evidence>
<protein>
    <recommendedName>
        <fullName evidence="9">Cell division protein FtsQ</fullName>
    </recommendedName>
</protein>
<keyword evidence="2 9" id="KW-1003">Cell membrane</keyword>
<evidence type="ECO:0000256" key="4">
    <source>
        <dbReference type="ARBA" id="ARBA00022618"/>
    </source>
</evidence>
<evidence type="ECO:0000259" key="10">
    <source>
        <dbReference type="PROSITE" id="PS51779"/>
    </source>
</evidence>
<gene>
    <name evidence="9" type="primary">ftsQ</name>
    <name evidence="11" type="ORF">SAMN03080610_01451</name>
</gene>
<evidence type="ECO:0000256" key="2">
    <source>
        <dbReference type="ARBA" id="ARBA00022475"/>
    </source>
</evidence>
<evidence type="ECO:0000256" key="6">
    <source>
        <dbReference type="ARBA" id="ARBA00022989"/>
    </source>
</evidence>
<evidence type="ECO:0000256" key="8">
    <source>
        <dbReference type="ARBA" id="ARBA00023306"/>
    </source>
</evidence>
<dbReference type="Pfam" id="PF08478">
    <property type="entry name" value="POTRA_1"/>
    <property type="match status" value="1"/>
</dbReference>
<dbReference type="InterPro" id="IPR026579">
    <property type="entry name" value="FtsQ"/>
</dbReference>
<reference evidence="11 12" key="1">
    <citation type="submission" date="2016-10" db="EMBL/GenBank/DDBJ databases">
        <authorList>
            <person name="de Groot N.N."/>
        </authorList>
    </citation>
    <scope>NUCLEOTIDE SEQUENCE [LARGE SCALE GENOMIC DNA]</scope>
    <source>
        <strain evidence="11 12">DSM 2698</strain>
    </source>
</reference>
<keyword evidence="12" id="KW-1185">Reference proteome</keyword>
<dbReference type="HAMAP" id="MF_00911">
    <property type="entry name" value="FtsQ_subfam"/>
    <property type="match status" value="1"/>
</dbReference>
<dbReference type="InterPro" id="IPR005548">
    <property type="entry name" value="Cell_div_FtsQ/DivIB_C"/>
</dbReference>
<dbReference type="STRING" id="1120955.SAMN03080610_01451"/>
<accession>A0A1G5N3P6</accession>
<evidence type="ECO:0000313" key="11">
    <source>
        <dbReference type="EMBL" id="SCZ31962.1"/>
    </source>
</evidence>
<dbReference type="InterPro" id="IPR045335">
    <property type="entry name" value="FtsQ_C_sf"/>
</dbReference>
<evidence type="ECO:0000256" key="7">
    <source>
        <dbReference type="ARBA" id="ARBA00023136"/>
    </source>
</evidence>
<keyword evidence="3 9" id="KW-0997">Cell inner membrane</keyword>
<organism evidence="11 12">
    <name type="scientific">Afifella marina DSM 2698</name>
    <dbReference type="NCBI Taxonomy" id="1120955"/>
    <lineage>
        <taxon>Bacteria</taxon>
        <taxon>Pseudomonadati</taxon>
        <taxon>Pseudomonadota</taxon>
        <taxon>Alphaproteobacteria</taxon>
        <taxon>Hyphomicrobiales</taxon>
        <taxon>Afifellaceae</taxon>
        <taxon>Afifella</taxon>
    </lineage>
</organism>
<keyword evidence="7 9" id="KW-0472">Membrane</keyword>
<dbReference type="Pfam" id="PF03799">
    <property type="entry name" value="FtsQ_DivIB_C"/>
    <property type="match status" value="1"/>
</dbReference>
<dbReference type="PROSITE" id="PS51779">
    <property type="entry name" value="POTRA"/>
    <property type="match status" value="1"/>
</dbReference>
<evidence type="ECO:0000256" key="3">
    <source>
        <dbReference type="ARBA" id="ARBA00022519"/>
    </source>
</evidence>
<feature type="domain" description="POTRA" evidence="10">
    <location>
        <begin position="85"/>
        <end position="152"/>
    </location>
</feature>
<dbReference type="InterPro" id="IPR034746">
    <property type="entry name" value="POTRA"/>
</dbReference>
<comment type="function">
    <text evidence="9">Essential cell division protein.</text>
</comment>
<keyword evidence="4 9" id="KW-0132">Cell division</keyword>
<dbReference type="Gene3D" id="3.40.50.11690">
    <property type="entry name" value="Cell division protein FtsQ/DivIB"/>
    <property type="match status" value="1"/>
</dbReference>
<dbReference type="EMBL" id="FMVW01000002">
    <property type="protein sequence ID" value="SCZ31962.1"/>
    <property type="molecule type" value="Genomic_DNA"/>
</dbReference>
<dbReference type="Gene3D" id="3.10.20.310">
    <property type="entry name" value="membrane protein fhac"/>
    <property type="match status" value="1"/>
</dbReference>
<keyword evidence="8 9" id="KW-0131">Cell cycle</keyword>
<dbReference type="GO" id="GO:0043093">
    <property type="term" value="P:FtsZ-dependent cytokinesis"/>
    <property type="evidence" value="ECO:0007669"/>
    <property type="project" value="UniProtKB-UniRule"/>
</dbReference>
<evidence type="ECO:0000256" key="5">
    <source>
        <dbReference type="ARBA" id="ARBA00022692"/>
    </source>
</evidence>
<evidence type="ECO:0000256" key="1">
    <source>
        <dbReference type="ARBA" id="ARBA00004370"/>
    </source>
</evidence>
<comment type="subcellular location">
    <subcellularLocation>
        <location evidence="9">Cell inner membrane</location>
        <topology evidence="9">Single-pass type II membrane protein</topology>
    </subcellularLocation>
    <subcellularLocation>
        <location evidence="1">Membrane</location>
    </subcellularLocation>
    <text evidence="9">Localizes to the division septum.</text>
</comment>
<dbReference type="OrthoDB" id="9783091at2"/>
<name>A0A1G5N3P6_AFIMA</name>
<feature type="transmembrane region" description="Helical" evidence="9">
    <location>
        <begin position="49"/>
        <end position="68"/>
    </location>
</feature>
<keyword evidence="6 9" id="KW-1133">Transmembrane helix</keyword>
<comment type="similarity">
    <text evidence="9">Belongs to the FtsQ/DivIB family. FtsQ subfamily.</text>
</comment>
<dbReference type="RefSeq" id="WP_139163716.1">
    <property type="nucleotide sequence ID" value="NZ_FMVW01000002.1"/>
</dbReference>
<dbReference type="PANTHER" id="PTHR35851:SF1">
    <property type="entry name" value="CELL DIVISION PROTEIN FTSQ"/>
    <property type="match status" value="1"/>
</dbReference>
<dbReference type="PANTHER" id="PTHR35851">
    <property type="entry name" value="CELL DIVISION PROTEIN FTSQ"/>
    <property type="match status" value="1"/>
</dbReference>
<dbReference type="GO" id="GO:0032153">
    <property type="term" value="C:cell division site"/>
    <property type="evidence" value="ECO:0007669"/>
    <property type="project" value="UniProtKB-UniRule"/>
</dbReference>
<evidence type="ECO:0000256" key="9">
    <source>
        <dbReference type="HAMAP-Rule" id="MF_00911"/>
    </source>
</evidence>
<dbReference type="GO" id="GO:0090529">
    <property type="term" value="P:cell septum assembly"/>
    <property type="evidence" value="ECO:0007669"/>
    <property type="project" value="InterPro"/>
</dbReference>